<comment type="caution">
    <text evidence="1">The sequence shown here is derived from an EMBL/GenBank/DDBJ whole genome shotgun (WGS) entry which is preliminary data.</text>
</comment>
<protein>
    <submittedName>
        <fullName evidence="1">Uncharacterized protein</fullName>
    </submittedName>
</protein>
<reference evidence="1 2" key="1">
    <citation type="submission" date="2020-06" db="EMBL/GenBank/DDBJ databases">
        <title>Transcriptomic and genomic resources for Thalictrum thalictroides and T. hernandezii: Facilitating candidate gene discovery in an emerging model plant lineage.</title>
        <authorList>
            <person name="Arias T."/>
            <person name="Riano-Pachon D.M."/>
            <person name="Di Stilio V.S."/>
        </authorList>
    </citation>
    <scope>NUCLEOTIDE SEQUENCE [LARGE SCALE GENOMIC DNA]</scope>
    <source>
        <strain evidence="2">cv. WT478/WT964</strain>
        <tissue evidence="1">Leaves</tissue>
    </source>
</reference>
<proteinExistence type="predicted"/>
<sequence length="73" mass="8014">MGRVRGFSYRQNRPVFLDGGIMCNRHCLTCVLAGALGFRPSQLSMVASASSIRISPSSFDWCHILACSTIIHL</sequence>
<keyword evidence="2" id="KW-1185">Reference proteome</keyword>
<organism evidence="1 2">
    <name type="scientific">Thalictrum thalictroides</name>
    <name type="common">Rue-anemone</name>
    <name type="synonym">Anemone thalictroides</name>
    <dbReference type="NCBI Taxonomy" id="46969"/>
    <lineage>
        <taxon>Eukaryota</taxon>
        <taxon>Viridiplantae</taxon>
        <taxon>Streptophyta</taxon>
        <taxon>Embryophyta</taxon>
        <taxon>Tracheophyta</taxon>
        <taxon>Spermatophyta</taxon>
        <taxon>Magnoliopsida</taxon>
        <taxon>Ranunculales</taxon>
        <taxon>Ranunculaceae</taxon>
        <taxon>Thalictroideae</taxon>
        <taxon>Thalictrum</taxon>
    </lineage>
</organism>
<accession>A0A7J6W8P7</accession>
<dbReference type="AlphaFoldDB" id="A0A7J6W8P7"/>
<name>A0A7J6W8P7_THATH</name>
<dbReference type="Proteomes" id="UP000554482">
    <property type="component" value="Unassembled WGS sequence"/>
</dbReference>
<gene>
    <name evidence="1" type="ORF">FRX31_016772</name>
</gene>
<dbReference type="EMBL" id="JABWDY010019805">
    <property type="protein sequence ID" value="KAF5193641.1"/>
    <property type="molecule type" value="Genomic_DNA"/>
</dbReference>
<evidence type="ECO:0000313" key="1">
    <source>
        <dbReference type="EMBL" id="KAF5193641.1"/>
    </source>
</evidence>
<evidence type="ECO:0000313" key="2">
    <source>
        <dbReference type="Proteomes" id="UP000554482"/>
    </source>
</evidence>